<sequence length="608" mass="70659">MFTTIYWLTALILLLLLLPLLQCIEKNRYVVDTDYCRIPDPSPFSKESMQDFRLGKYKPCTKLQPLTWVKYNESLEHYVLSINESAYQWHLQIDLELRSPQTAALNCCYMEVERENDNVVNVMQCKHFKGSVQLSNDFDSFLVECYAKDKLIYTNAHATVPERSALRQRLQQWRSTKEKPPSVLMLGIDTISRLNLMRAMPSTYRYLKLNGWFELAAYNKIAANTLPNLLAFLTGRNLNSVMEHCNPYLIGGLDKCEFIWKLYRELGYVTAFGEDAVSINTFNLRMRGFRESPVDYYLRPYLIAAEQWLDVSQQPGQEYQVCLGYEHASEHIYNYALEFARRYRNDSFFGFFWTNTHSHGYRISRTSAMDSYMTKYLKRLVEQGTMNHTIVVLLSDHGTHQLPTRMSSLSWLEERLPFLFIWLPPSLRKAHPEFVQALQVNRQRLSNPYDLHVTLKHILSLSGRNSLEGMGGAQDCPNCQSLLLPLPLNRSCEDVAIGDHWCTCWSYSEYKANSANDKMMAQLAFEYLVDYFHKNVFVRNLYDVQPKTLVGISKGLVAKRNKADDPRISIYRLRLLTQPKNVLFEVTIRVNSSSKEMHVSDISRLGPV</sequence>
<name>A0A6P8X7U2_DROAB</name>
<accession>A0A6P8X7U2</accession>
<dbReference type="InterPro" id="IPR017850">
    <property type="entry name" value="Alkaline_phosphatase_core_sf"/>
</dbReference>
<evidence type="ECO:0000256" key="1">
    <source>
        <dbReference type="SAM" id="SignalP"/>
    </source>
</evidence>
<feature type="signal peptide" evidence="1">
    <location>
        <begin position="1"/>
        <end position="23"/>
    </location>
</feature>
<organism evidence="2 3">
    <name type="scientific">Drosophila albomicans</name>
    <name type="common">Fruit fly</name>
    <dbReference type="NCBI Taxonomy" id="7291"/>
    <lineage>
        <taxon>Eukaryota</taxon>
        <taxon>Metazoa</taxon>
        <taxon>Ecdysozoa</taxon>
        <taxon>Arthropoda</taxon>
        <taxon>Hexapoda</taxon>
        <taxon>Insecta</taxon>
        <taxon>Pterygota</taxon>
        <taxon>Neoptera</taxon>
        <taxon>Endopterygota</taxon>
        <taxon>Diptera</taxon>
        <taxon>Brachycera</taxon>
        <taxon>Muscomorpha</taxon>
        <taxon>Ephydroidea</taxon>
        <taxon>Drosophilidae</taxon>
        <taxon>Drosophila</taxon>
    </lineage>
</organism>
<dbReference type="PANTHER" id="PTHR10974">
    <property type="entry name" value="FI08016P-RELATED"/>
    <property type="match status" value="1"/>
</dbReference>
<dbReference type="FunFam" id="3.40.720.10:FF:000017">
    <property type="entry name" value="Predicted protein"/>
    <property type="match status" value="1"/>
</dbReference>
<dbReference type="AlphaFoldDB" id="A0A6P8X7U2"/>
<evidence type="ECO:0000313" key="3">
    <source>
        <dbReference type="RefSeq" id="XP_034107370.1"/>
    </source>
</evidence>
<dbReference type="GeneID" id="117570051"/>
<dbReference type="Pfam" id="PF02995">
    <property type="entry name" value="DUF229"/>
    <property type="match status" value="1"/>
</dbReference>
<feature type="chain" id="PRO_5027783742" evidence="1">
    <location>
        <begin position="24"/>
        <end position="608"/>
    </location>
</feature>
<dbReference type="GO" id="GO:0005615">
    <property type="term" value="C:extracellular space"/>
    <property type="evidence" value="ECO:0007669"/>
    <property type="project" value="TreeGrafter"/>
</dbReference>
<reference evidence="3" key="1">
    <citation type="submission" date="2025-08" db="UniProtKB">
        <authorList>
            <consortium name="RefSeq"/>
        </authorList>
    </citation>
    <scope>IDENTIFICATION</scope>
    <source>
        <strain evidence="3">15112-1751.03</strain>
        <tissue evidence="3">Whole Adult</tissue>
    </source>
</reference>
<gene>
    <name evidence="3" type="primary">LOC117570051</name>
</gene>
<dbReference type="CDD" id="cd16021">
    <property type="entry name" value="ALP_like"/>
    <property type="match status" value="1"/>
</dbReference>
<dbReference type="SUPFAM" id="SSF53649">
    <property type="entry name" value="Alkaline phosphatase-like"/>
    <property type="match status" value="1"/>
</dbReference>
<protein>
    <submittedName>
        <fullName evidence="3">Uncharacterized protein LOC117570051</fullName>
    </submittedName>
</protein>
<keyword evidence="1" id="KW-0732">Signal</keyword>
<dbReference type="RefSeq" id="XP_034107370.1">
    <property type="nucleotide sequence ID" value="XM_034251479.2"/>
</dbReference>
<proteinExistence type="predicted"/>
<evidence type="ECO:0000313" key="2">
    <source>
        <dbReference type="Proteomes" id="UP000515160"/>
    </source>
</evidence>
<keyword evidence="2" id="KW-1185">Reference proteome</keyword>
<dbReference type="Proteomes" id="UP000515160">
    <property type="component" value="Chromosome 3"/>
</dbReference>
<dbReference type="Gene3D" id="3.40.720.10">
    <property type="entry name" value="Alkaline Phosphatase, subunit A"/>
    <property type="match status" value="1"/>
</dbReference>
<dbReference type="OrthoDB" id="413313at2759"/>
<dbReference type="InterPro" id="IPR004245">
    <property type="entry name" value="DUF229"/>
</dbReference>
<dbReference type="PANTHER" id="PTHR10974:SF9">
    <property type="entry name" value="DUF229 DOMAIN CONTAINING PROTEIN-RELATED"/>
    <property type="match status" value="1"/>
</dbReference>